<dbReference type="EMBL" id="JBHSRJ010000003">
    <property type="protein sequence ID" value="MFC6042602.1"/>
    <property type="molecule type" value="Genomic_DNA"/>
</dbReference>
<evidence type="ECO:0000313" key="1">
    <source>
        <dbReference type="EMBL" id="MFC6042602.1"/>
    </source>
</evidence>
<comment type="caution">
    <text evidence="1">The sequence shown here is derived from an EMBL/GenBank/DDBJ whole genome shotgun (WGS) entry which is preliminary data.</text>
</comment>
<dbReference type="InterPro" id="IPR007822">
    <property type="entry name" value="LANC-like"/>
</dbReference>
<dbReference type="Proteomes" id="UP001596135">
    <property type="component" value="Unassembled WGS sequence"/>
</dbReference>
<gene>
    <name evidence="1" type="ORF">ACFPYL_05935</name>
</gene>
<dbReference type="RefSeq" id="WP_379151615.1">
    <property type="nucleotide sequence ID" value="NZ_JBHSRJ010000003.1"/>
</dbReference>
<dbReference type="PRINTS" id="PR01955">
    <property type="entry name" value="LANCFRANKIA"/>
</dbReference>
<protein>
    <submittedName>
        <fullName evidence="1">Lanthionine synthetase LanC family protein</fullName>
    </submittedName>
</protein>
<keyword evidence="2" id="KW-1185">Reference proteome</keyword>
<dbReference type="Pfam" id="PF05147">
    <property type="entry name" value="LANC_like"/>
    <property type="match status" value="2"/>
</dbReference>
<dbReference type="SMART" id="SM01260">
    <property type="entry name" value="LANC_like"/>
    <property type="match status" value="1"/>
</dbReference>
<dbReference type="Gene3D" id="1.50.10.20">
    <property type="match status" value="1"/>
</dbReference>
<organism evidence="1 2">
    <name type="scientific">Nocardioides hankookensis</name>
    <dbReference type="NCBI Taxonomy" id="443157"/>
    <lineage>
        <taxon>Bacteria</taxon>
        <taxon>Bacillati</taxon>
        <taxon>Actinomycetota</taxon>
        <taxon>Actinomycetes</taxon>
        <taxon>Propionibacteriales</taxon>
        <taxon>Nocardioidaceae</taxon>
        <taxon>Nocardioides</taxon>
    </lineage>
</organism>
<reference evidence="2" key="1">
    <citation type="journal article" date="2019" name="Int. J. Syst. Evol. Microbiol.">
        <title>The Global Catalogue of Microorganisms (GCM) 10K type strain sequencing project: providing services to taxonomists for standard genome sequencing and annotation.</title>
        <authorList>
            <consortium name="The Broad Institute Genomics Platform"/>
            <consortium name="The Broad Institute Genome Sequencing Center for Infectious Disease"/>
            <person name="Wu L."/>
            <person name="Ma J."/>
        </authorList>
    </citation>
    <scope>NUCLEOTIDE SEQUENCE [LARGE SCALE GENOMIC DNA]</scope>
    <source>
        <strain evidence="2">CCUG 54522</strain>
    </source>
</reference>
<name>A0ABW1LHB0_9ACTN</name>
<dbReference type="PRINTS" id="PR01950">
    <property type="entry name" value="LANCSUPER"/>
</dbReference>
<dbReference type="SUPFAM" id="SSF158745">
    <property type="entry name" value="LanC-like"/>
    <property type="match status" value="1"/>
</dbReference>
<evidence type="ECO:0000313" key="2">
    <source>
        <dbReference type="Proteomes" id="UP001596135"/>
    </source>
</evidence>
<proteinExistence type="predicted"/>
<dbReference type="CDD" id="cd04434">
    <property type="entry name" value="LanC_like"/>
    <property type="match status" value="1"/>
</dbReference>
<sequence>MTTEELAEAALAWLAAQPLSDDPDLYSGTAGIVVSFVEAHTHTADDRWADLAVAGARSLAMRVDALDHHSLYFGTTGIAVVLREIGERYDDAPLVAAADRGRDVVRAAFDGERWGEAYDLMGGNAGIGLGALRLGDPELALLAVEPYLHTSERTAYGITWENRVGLTARRHHISHGTLGIAYGLVAVGGATGRSDLVDLGLEAVADVVARNEEPDGFLVPHSDPAQVHPLLERYSLGWCHGPTGDAQVFRLLHEVTGQARWLELQDRCWHTVVTSGLPERLRPGFWDNNGRCCGTAGVLALASDRQVERGDDASFADRLVADLTDRATIDAAGARWSNREHRAAEPDLPPQPGWAMGNAGIVRELLRHDRIATGRDPAYAFAWPDQPVAT</sequence>
<accession>A0ABW1LHB0</accession>